<dbReference type="GO" id="GO:0005840">
    <property type="term" value="C:ribosome"/>
    <property type="evidence" value="ECO:0007669"/>
    <property type="project" value="UniProtKB-KW"/>
</dbReference>
<proteinExistence type="predicted"/>
<dbReference type="EMBL" id="VJWE01000011">
    <property type="protein sequence ID" value="TWG39122.1"/>
    <property type="molecule type" value="Genomic_DNA"/>
</dbReference>
<dbReference type="PANTHER" id="PTHR43877">
    <property type="entry name" value="AMINOALKYLPHOSPHONATE N-ACETYLTRANSFERASE-RELATED-RELATED"/>
    <property type="match status" value="1"/>
</dbReference>
<evidence type="ECO:0000256" key="1">
    <source>
        <dbReference type="ARBA" id="ARBA00022679"/>
    </source>
</evidence>
<dbReference type="InterPro" id="IPR016181">
    <property type="entry name" value="Acyl_CoA_acyltransferase"/>
</dbReference>
<comment type="caution">
    <text evidence="4">The sequence shown here is derived from an EMBL/GenBank/DDBJ whole genome shotgun (WGS) entry which is preliminary data.</text>
</comment>
<dbReference type="Gene3D" id="3.40.630.30">
    <property type="match status" value="1"/>
</dbReference>
<feature type="domain" description="N-acetyltransferase" evidence="3">
    <location>
        <begin position="4"/>
        <end position="152"/>
    </location>
</feature>
<reference evidence="4 5" key="1">
    <citation type="journal article" date="2015" name="Stand. Genomic Sci.">
        <title>Genomic Encyclopedia of Bacterial and Archaeal Type Strains, Phase III: the genomes of soil and plant-associated and newly described type strains.</title>
        <authorList>
            <person name="Whitman W.B."/>
            <person name="Woyke T."/>
            <person name="Klenk H.P."/>
            <person name="Zhou Y."/>
            <person name="Lilburn T.G."/>
            <person name="Beck B.J."/>
            <person name="De Vos P."/>
            <person name="Vandamme P."/>
            <person name="Eisen J.A."/>
            <person name="Garrity G."/>
            <person name="Hugenholtz P."/>
            <person name="Kyrpides N.C."/>
        </authorList>
    </citation>
    <scope>NUCLEOTIDE SEQUENCE [LARGE SCALE GENOMIC DNA]</scope>
    <source>
        <strain evidence="4 5">DSM 64</strain>
    </source>
</reference>
<name>A0A561XSP7_ACIDE</name>
<dbReference type="CDD" id="cd04301">
    <property type="entry name" value="NAT_SF"/>
    <property type="match status" value="1"/>
</dbReference>
<protein>
    <submittedName>
        <fullName evidence="4">Ribosomal protein S18 acetylase RimI-like enzyme</fullName>
    </submittedName>
</protein>
<dbReference type="Pfam" id="PF00583">
    <property type="entry name" value="Acetyltransf_1"/>
    <property type="match status" value="1"/>
</dbReference>
<evidence type="ECO:0000313" key="4">
    <source>
        <dbReference type="EMBL" id="TWG39122.1"/>
    </source>
</evidence>
<dbReference type="GeneID" id="51110060"/>
<dbReference type="RefSeq" id="WP_146870060.1">
    <property type="nucleotide sequence ID" value="NZ_VJWE01000011.1"/>
</dbReference>
<accession>A0A561XSP7</accession>
<dbReference type="Proteomes" id="UP000321485">
    <property type="component" value="Unassembled WGS sequence"/>
</dbReference>
<dbReference type="InterPro" id="IPR000182">
    <property type="entry name" value="GNAT_dom"/>
</dbReference>
<sequence length="152" mass="16558">MTSVHIRPATPADADTIAPLLDAYRQFYEQAPDLSGARAFIAERLEREESVILLAMDGAQAAVGFCQLYPTFCSVEAAPIYTLYDLFVAPAARKTGAGRSLLLAAEATARAHGKVRMDLTTAHTNTTAQKLYESLGWTLDTVFRAYNKRVSA</sequence>
<dbReference type="PROSITE" id="PS51186">
    <property type="entry name" value="GNAT"/>
    <property type="match status" value="1"/>
</dbReference>
<keyword evidence="4" id="KW-0689">Ribosomal protein</keyword>
<gene>
    <name evidence="4" type="ORF">ATF69_0990</name>
</gene>
<dbReference type="InterPro" id="IPR050832">
    <property type="entry name" value="Bact_Acetyltransf"/>
</dbReference>
<organism evidence="4 5">
    <name type="scientific">Acidovorax delafieldii</name>
    <name type="common">Pseudomonas delafieldii</name>
    <dbReference type="NCBI Taxonomy" id="47920"/>
    <lineage>
        <taxon>Bacteria</taxon>
        <taxon>Pseudomonadati</taxon>
        <taxon>Pseudomonadota</taxon>
        <taxon>Betaproteobacteria</taxon>
        <taxon>Burkholderiales</taxon>
        <taxon>Comamonadaceae</taxon>
        <taxon>Acidovorax</taxon>
    </lineage>
</organism>
<keyword evidence="2" id="KW-0012">Acyltransferase</keyword>
<keyword evidence="4" id="KW-0687">Ribonucleoprotein</keyword>
<evidence type="ECO:0000313" key="5">
    <source>
        <dbReference type="Proteomes" id="UP000321485"/>
    </source>
</evidence>
<dbReference type="SUPFAM" id="SSF55729">
    <property type="entry name" value="Acyl-CoA N-acyltransferases (Nat)"/>
    <property type="match status" value="1"/>
</dbReference>
<keyword evidence="1" id="KW-0808">Transferase</keyword>
<evidence type="ECO:0000256" key="2">
    <source>
        <dbReference type="ARBA" id="ARBA00023315"/>
    </source>
</evidence>
<dbReference type="AlphaFoldDB" id="A0A561XSP7"/>
<evidence type="ECO:0000259" key="3">
    <source>
        <dbReference type="PROSITE" id="PS51186"/>
    </source>
</evidence>
<dbReference type="GO" id="GO:0016747">
    <property type="term" value="F:acyltransferase activity, transferring groups other than amino-acyl groups"/>
    <property type="evidence" value="ECO:0007669"/>
    <property type="project" value="InterPro"/>
</dbReference>
<dbReference type="PANTHER" id="PTHR43877:SF2">
    <property type="entry name" value="AMINOALKYLPHOSPHONATE N-ACETYLTRANSFERASE-RELATED"/>
    <property type="match status" value="1"/>
</dbReference>